<feature type="chain" id="PRO_5001851490" description="Secreted protein" evidence="3">
    <location>
        <begin position="34"/>
        <end position="440"/>
    </location>
</feature>
<keyword evidence="2" id="KW-1133">Transmembrane helix</keyword>
<dbReference type="EMBL" id="CP009438">
    <property type="protein sequence ID" value="AIR99382.1"/>
    <property type="molecule type" value="Genomic_DNA"/>
</dbReference>
<dbReference type="Proteomes" id="UP000029482">
    <property type="component" value="Chromosome"/>
</dbReference>
<keyword evidence="2" id="KW-0472">Membrane</keyword>
<sequence length="440" mass="44958">MRWCRSSAVRARVTVTGVVLGTLTALTTLPVSAAPHRSTHTVPHADADGRAYGFAADARRVPGATGTTDAALLEPGGTYRSTLPAGGAAYYRLDLDSESTAYVSATAVPGPAATVSASDGIKVSVQDTDSHSCSYDRATVGASRSPRPITAWGAREAGKPRCAGSGTYYVVVERTGATTGPAPEPWELELTVATEPRPARAGATSAPEDWDSASPAPPGGRPERRPGGSGFGSATAVGQGVWSAGIEPGQTLFYAVPVDWGQQLYATAELGSASGTGHRFTAAALNLSLHNPVRALVEDAGTGYDGRQRSAALGPLPPVDYANRHAPVERVRGLRFAGSHYLVVHLAAQVAEKVGPGPYGLTLRVRVRGDAHDGPLYAGRPVPAEIFEVSDGERQAPAGGTGGGGGLITALAVGGLGAGTAILAGLAVWTVRARRHADAP</sequence>
<evidence type="ECO:0000256" key="2">
    <source>
        <dbReference type="SAM" id="Phobius"/>
    </source>
</evidence>
<keyword evidence="3" id="KW-0732">Signal</keyword>
<evidence type="ECO:0000256" key="3">
    <source>
        <dbReference type="SAM" id="SignalP"/>
    </source>
</evidence>
<dbReference type="HOGENOM" id="CLU_631534_0_0_11"/>
<dbReference type="OrthoDB" id="4333421at2"/>
<dbReference type="KEGG" id="sgu:SGLAU_17085"/>
<organism evidence="4 5">
    <name type="scientific">Streptomyces glaucescens</name>
    <dbReference type="NCBI Taxonomy" id="1907"/>
    <lineage>
        <taxon>Bacteria</taxon>
        <taxon>Bacillati</taxon>
        <taxon>Actinomycetota</taxon>
        <taxon>Actinomycetes</taxon>
        <taxon>Kitasatosporales</taxon>
        <taxon>Streptomycetaceae</taxon>
        <taxon>Streptomyces</taxon>
    </lineage>
</organism>
<name>A0A089X692_STRGA</name>
<evidence type="ECO:0000256" key="1">
    <source>
        <dbReference type="SAM" id="MobiDB-lite"/>
    </source>
</evidence>
<accession>A0A089X692</accession>
<dbReference type="eggNOG" id="COG2304">
    <property type="taxonomic scope" value="Bacteria"/>
</dbReference>
<dbReference type="AlphaFoldDB" id="A0A089X692"/>
<evidence type="ECO:0000313" key="5">
    <source>
        <dbReference type="Proteomes" id="UP000029482"/>
    </source>
</evidence>
<keyword evidence="2" id="KW-0812">Transmembrane</keyword>
<evidence type="ECO:0000313" key="4">
    <source>
        <dbReference type="EMBL" id="AIR99382.1"/>
    </source>
</evidence>
<proteinExistence type="predicted"/>
<feature type="signal peptide" evidence="3">
    <location>
        <begin position="1"/>
        <end position="33"/>
    </location>
</feature>
<protein>
    <recommendedName>
        <fullName evidence="6">Secreted protein</fullName>
    </recommendedName>
</protein>
<feature type="region of interest" description="Disordered" evidence="1">
    <location>
        <begin position="196"/>
        <end position="234"/>
    </location>
</feature>
<dbReference type="STRING" id="1907.SGLAU_17085"/>
<gene>
    <name evidence="4" type="ORF">SGLAU_17085</name>
</gene>
<feature type="transmembrane region" description="Helical" evidence="2">
    <location>
        <begin position="407"/>
        <end position="431"/>
    </location>
</feature>
<reference evidence="5" key="1">
    <citation type="journal article" date="2015" name="J. Biotechnol.">
        <title>Complete genome sequence of the actinobacterium Streptomyces glaucescens GLA.O (DSM 40922) consisting of a linear chromosome and one linear plasmid.</title>
        <authorList>
            <person name="Ortseifen V."/>
            <person name="Winkler A."/>
            <person name="Albersmeier A."/>
            <person name="Wendler S."/>
            <person name="Puhler A."/>
            <person name="Kalinowski J."/>
            <person name="Ruckert C."/>
        </authorList>
    </citation>
    <scope>NUCLEOTIDE SEQUENCE [LARGE SCALE GENOMIC DNA]</scope>
    <source>
        <strain evidence="5">DSM 40922 / GLA O</strain>
    </source>
</reference>
<evidence type="ECO:0008006" key="6">
    <source>
        <dbReference type="Google" id="ProtNLM"/>
    </source>
</evidence>
<keyword evidence="5" id="KW-1185">Reference proteome</keyword>